<protein>
    <submittedName>
        <fullName evidence="8">LYPD4 protein</fullName>
    </submittedName>
</protein>
<keyword evidence="9" id="KW-1185">Reference proteome</keyword>
<comment type="caution">
    <text evidence="8">The sequence shown here is derived from an EMBL/GenBank/DDBJ whole genome shotgun (WGS) entry which is preliminary data.</text>
</comment>
<dbReference type="GO" id="GO:0044853">
    <property type="term" value="C:plasma membrane raft"/>
    <property type="evidence" value="ECO:0007669"/>
    <property type="project" value="TreeGrafter"/>
</dbReference>
<proteinExistence type="predicted"/>
<sequence length="247" mass="26692">MGPQHLSAVQLLCLLGAICALPWAGALLCYEATSSLFRAVSLHNWKWLLMRSMVCKLSEGCEETLVFIEAGEGKRGVVGFKGCSPASSYPPQVSYLVSPPGLSIASYSRVCRSYLCNNLTNLDPFVKLKANAPRSTAFSSRSCPTCVGEHSKDCLPNFVTTDSCPYDASQCYSSTLKFQAGFLNATFLLMGCARGHQKLLADFHHIGTIRVTEVLNVLERAQIAGAEPSSQSPAWGILSGLLLAFRD</sequence>
<accession>A0A6G1ATK1</accession>
<evidence type="ECO:0000313" key="9">
    <source>
        <dbReference type="Proteomes" id="UP000475037"/>
    </source>
</evidence>
<feature type="chain" id="PRO_5026359902" evidence="6">
    <location>
        <begin position="21"/>
        <end position="247"/>
    </location>
</feature>
<evidence type="ECO:0000256" key="6">
    <source>
        <dbReference type="SAM" id="SignalP"/>
    </source>
</evidence>
<dbReference type="InterPro" id="IPR051899">
    <property type="entry name" value="Fert-Immune_med_protein"/>
</dbReference>
<name>A0A6G1ATK1_CROCR</name>
<dbReference type="PANTHER" id="PTHR16529:SF6">
    <property type="entry name" value="LY6_PLAUR DOMAIN-CONTAINING PROTEIN 4"/>
    <property type="match status" value="1"/>
</dbReference>
<dbReference type="EMBL" id="VOAJ01003723">
    <property type="protein sequence ID" value="KAF0878894.1"/>
    <property type="molecule type" value="Genomic_DNA"/>
</dbReference>
<comment type="subcellular location">
    <subcellularLocation>
        <location evidence="1">Cell membrane</location>
    </subcellularLocation>
</comment>
<feature type="signal peptide" evidence="6">
    <location>
        <begin position="1"/>
        <end position="20"/>
    </location>
</feature>
<feature type="non-terminal residue" evidence="8">
    <location>
        <position position="247"/>
    </location>
</feature>
<keyword evidence="4" id="KW-0472">Membrane</keyword>
<dbReference type="SUPFAM" id="SSF57302">
    <property type="entry name" value="Snake toxin-like"/>
    <property type="match status" value="1"/>
</dbReference>
<organism evidence="8 9">
    <name type="scientific">Crocuta crocuta</name>
    <name type="common">Spotted hyena</name>
    <dbReference type="NCBI Taxonomy" id="9678"/>
    <lineage>
        <taxon>Eukaryota</taxon>
        <taxon>Metazoa</taxon>
        <taxon>Chordata</taxon>
        <taxon>Craniata</taxon>
        <taxon>Vertebrata</taxon>
        <taxon>Euteleostomi</taxon>
        <taxon>Mammalia</taxon>
        <taxon>Eutheria</taxon>
        <taxon>Laurasiatheria</taxon>
        <taxon>Carnivora</taxon>
        <taxon>Feliformia</taxon>
        <taxon>Hyaenidae</taxon>
        <taxon>Crocuta</taxon>
    </lineage>
</organism>
<dbReference type="InterPro" id="IPR016054">
    <property type="entry name" value="LY6_UPA_recep-like"/>
</dbReference>
<dbReference type="InterPro" id="IPR045860">
    <property type="entry name" value="Snake_toxin-like_sf"/>
</dbReference>
<evidence type="ECO:0000256" key="1">
    <source>
        <dbReference type="ARBA" id="ARBA00004236"/>
    </source>
</evidence>
<feature type="non-terminal residue" evidence="8">
    <location>
        <position position="1"/>
    </location>
</feature>
<evidence type="ECO:0000256" key="4">
    <source>
        <dbReference type="ARBA" id="ARBA00023136"/>
    </source>
</evidence>
<dbReference type="CDD" id="cd23635">
    <property type="entry name" value="TFP_LU_ECD_LYPD4_rpt2"/>
    <property type="match status" value="1"/>
</dbReference>
<evidence type="ECO:0000313" key="8">
    <source>
        <dbReference type="EMBL" id="KAF0878894.1"/>
    </source>
</evidence>
<dbReference type="Pfam" id="PF00021">
    <property type="entry name" value="UPAR_LY6"/>
    <property type="match status" value="2"/>
</dbReference>
<evidence type="ECO:0000256" key="3">
    <source>
        <dbReference type="ARBA" id="ARBA00022729"/>
    </source>
</evidence>
<feature type="domain" description="UPAR/Ly6" evidence="7">
    <location>
        <begin position="54"/>
        <end position="118"/>
    </location>
</feature>
<evidence type="ECO:0000256" key="2">
    <source>
        <dbReference type="ARBA" id="ARBA00022475"/>
    </source>
</evidence>
<keyword evidence="3 6" id="KW-0732">Signal</keyword>
<keyword evidence="2" id="KW-1003">Cell membrane</keyword>
<feature type="domain" description="UPAR/Ly6" evidence="7">
    <location>
        <begin position="140"/>
        <end position="215"/>
    </location>
</feature>
<evidence type="ECO:0000259" key="7">
    <source>
        <dbReference type="Pfam" id="PF00021"/>
    </source>
</evidence>
<dbReference type="PANTHER" id="PTHR16529">
    <property type="entry name" value="CD177 ANTIGEN"/>
    <property type="match status" value="1"/>
</dbReference>
<evidence type="ECO:0000256" key="5">
    <source>
        <dbReference type="ARBA" id="ARBA00023180"/>
    </source>
</evidence>
<reference evidence="8 9" key="1">
    <citation type="submission" date="2019-11" db="EMBL/GenBank/DDBJ databases">
        <authorList>
            <person name="Yang C."/>
            <person name="Li F."/>
        </authorList>
    </citation>
    <scope>NUCLEOTIDE SEQUENCE [LARGE SCALE GENOMIC DNA]</scope>
    <source>
        <strain evidence="8">KB4526</strain>
        <tissue evidence="8">Muscle</tissue>
    </source>
</reference>
<dbReference type="Proteomes" id="UP000475037">
    <property type="component" value="Unassembled WGS sequence"/>
</dbReference>
<gene>
    <name evidence="8" type="primary">Lypd4</name>
    <name evidence="8" type="ORF">FOF47_R09274</name>
</gene>
<keyword evidence="5" id="KW-0325">Glycoprotein</keyword>
<dbReference type="CDD" id="cd23621">
    <property type="entry name" value="TFP_LU_ECD_LYPD4_rpt1"/>
    <property type="match status" value="1"/>
</dbReference>
<dbReference type="AlphaFoldDB" id="A0A6G1ATK1"/>